<keyword evidence="1" id="KW-0732">Signal</keyword>
<dbReference type="Proteomes" id="UP001221546">
    <property type="component" value="Chromosome"/>
</dbReference>
<sequence>MRSAILALLMPCSLAAAAEMTHVAESRALGARSAFIEFAANAVPSGGEGPKLPSARAAPPVGLKVLGASGDNDFSLAYVLQALTYQLITTGDPSLAKQIVDRGDAMLAERNATTDRGKPFGWFDRSSGVDRPYAWGGFTGHNFAPLMHFAQIVLSNPALGQKVYNGRAFRDYAIGYMNEFKVALQVHSSNDLVQQQGFSYFKLPSDVPVRSRTAPGSPYPPNMNAAMFSSILHLSCAEERLGTKEDSLRHRRLVDGFVSFMKDRVLTSAERNGRETLVWDYSSYIKRREDVGHANNVIRFLVEAHEAGYAVDGELLRRIANTVDLLMQPDGTVQSDLIDGTNYPARLAHSVYYFILLGRYSESIKAKVAAIRNASNIFAYQGTAQYVLSGAHILDRSCSGRPA</sequence>
<evidence type="ECO:0000313" key="2">
    <source>
        <dbReference type="EMBL" id="WFU66863.1"/>
    </source>
</evidence>
<evidence type="ECO:0000256" key="1">
    <source>
        <dbReference type="SAM" id="SignalP"/>
    </source>
</evidence>
<accession>A0ABY8JP23</accession>
<dbReference type="RefSeq" id="WP_310885793.1">
    <property type="nucleotide sequence ID" value="NZ_CP121646.1"/>
</dbReference>
<protein>
    <recommendedName>
        <fullName evidence="4">D-glucuronyl C5-epimerase C-terminal domain-containing protein</fullName>
    </recommendedName>
</protein>
<reference evidence="2 3" key="1">
    <citation type="submission" date="2023-04" db="EMBL/GenBank/DDBJ databases">
        <title>Australian commercial rhizobial inoculants.</title>
        <authorList>
            <person name="Kohlmeier M.G."/>
            <person name="O'Hara G.W."/>
            <person name="Colombi E."/>
            <person name="Ramsay J.P."/>
            <person name="Terpolilli J."/>
        </authorList>
    </citation>
    <scope>NUCLEOTIDE SEQUENCE [LARGE SCALE GENOMIC DNA]</scope>
    <source>
        <strain evidence="2 3">CB627</strain>
    </source>
</reference>
<dbReference type="EMBL" id="CP121646">
    <property type="protein sequence ID" value="WFU66863.1"/>
    <property type="molecule type" value="Genomic_DNA"/>
</dbReference>
<feature type="chain" id="PRO_5047470456" description="D-glucuronyl C5-epimerase C-terminal domain-containing protein" evidence="1">
    <location>
        <begin position="19"/>
        <end position="403"/>
    </location>
</feature>
<evidence type="ECO:0008006" key="4">
    <source>
        <dbReference type="Google" id="ProtNLM"/>
    </source>
</evidence>
<name>A0ABY8JP23_9BRAD</name>
<evidence type="ECO:0000313" key="3">
    <source>
        <dbReference type="Proteomes" id="UP001221546"/>
    </source>
</evidence>
<feature type="signal peptide" evidence="1">
    <location>
        <begin position="1"/>
        <end position="18"/>
    </location>
</feature>
<gene>
    <name evidence="2" type="ORF">QA636_15795</name>
</gene>
<keyword evidence="3" id="KW-1185">Reference proteome</keyword>
<proteinExistence type="predicted"/>
<organism evidence="2 3">
    <name type="scientific">Bradyrhizobium brasilense</name>
    <dbReference type="NCBI Taxonomy" id="1419277"/>
    <lineage>
        <taxon>Bacteria</taxon>
        <taxon>Pseudomonadati</taxon>
        <taxon>Pseudomonadota</taxon>
        <taxon>Alphaproteobacteria</taxon>
        <taxon>Hyphomicrobiales</taxon>
        <taxon>Nitrobacteraceae</taxon>
        <taxon>Bradyrhizobium</taxon>
    </lineage>
</organism>